<evidence type="ECO:0000256" key="6">
    <source>
        <dbReference type="ARBA" id="ARBA00023136"/>
    </source>
</evidence>
<reference evidence="9" key="1">
    <citation type="journal article" date="2019" name="Int. J. Syst. Evol. Microbiol.">
        <title>The Global Catalogue of Microorganisms (GCM) 10K type strain sequencing project: providing services to taxonomists for standard genome sequencing and annotation.</title>
        <authorList>
            <consortium name="The Broad Institute Genomics Platform"/>
            <consortium name="The Broad Institute Genome Sequencing Center for Infectious Disease"/>
            <person name="Wu L."/>
            <person name="Ma J."/>
        </authorList>
    </citation>
    <scope>NUCLEOTIDE SEQUENCE [LARGE SCALE GENOMIC DNA]</scope>
    <source>
        <strain evidence="9">CCUG 55074</strain>
    </source>
</reference>
<sequence length="142" mass="14912">MTRLDIEDLALSRGGRRLFSGLNLTLEAGRACALTGRNGAGKTSLLRAVAGLIAPEAGQIGFGALDPADARAAGMHLLGHLDGLKSGRTARDELDFWTRWAGGSAASARAAAGRLELTALLDLEVRRLSAGQRRRLALARLL</sequence>
<organism evidence="8 9">
    <name type="scientific">Phenylobacterium conjunctum</name>
    <dbReference type="NCBI Taxonomy" id="1298959"/>
    <lineage>
        <taxon>Bacteria</taxon>
        <taxon>Pseudomonadati</taxon>
        <taxon>Pseudomonadota</taxon>
        <taxon>Alphaproteobacteria</taxon>
        <taxon>Caulobacterales</taxon>
        <taxon>Caulobacteraceae</taxon>
        <taxon>Phenylobacterium</taxon>
    </lineage>
</organism>
<dbReference type="SUPFAM" id="SSF52540">
    <property type="entry name" value="P-loop containing nucleoside triphosphate hydrolases"/>
    <property type="match status" value="1"/>
</dbReference>
<dbReference type="InterPro" id="IPR005895">
    <property type="entry name" value="ABC_transptr_haem_export_CcmA"/>
</dbReference>
<keyword evidence="2" id="KW-0547">Nucleotide-binding</keyword>
<keyword evidence="6" id="KW-0472">Membrane</keyword>
<name>A0ABW3T5A9_9CAUL</name>
<dbReference type="Gene3D" id="3.40.50.300">
    <property type="entry name" value="P-loop containing nucleotide triphosphate hydrolases"/>
    <property type="match status" value="1"/>
</dbReference>
<dbReference type="EMBL" id="JBHTLQ010000044">
    <property type="protein sequence ID" value="MFD1192112.1"/>
    <property type="molecule type" value="Genomic_DNA"/>
</dbReference>
<dbReference type="Proteomes" id="UP001597216">
    <property type="component" value="Unassembled WGS sequence"/>
</dbReference>
<dbReference type="PANTHER" id="PTHR43499:SF1">
    <property type="entry name" value="ABC TRANSPORTER I FAMILY MEMBER 1"/>
    <property type="match status" value="1"/>
</dbReference>
<dbReference type="GO" id="GO:0005524">
    <property type="term" value="F:ATP binding"/>
    <property type="evidence" value="ECO:0007669"/>
    <property type="project" value="UniProtKB-KW"/>
</dbReference>
<keyword evidence="4 8" id="KW-0067">ATP-binding</keyword>
<keyword evidence="3" id="KW-0201">Cytochrome c-type biogenesis</keyword>
<accession>A0ABW3T5A9</accession>
<evidence type="ECO:0000256" key="2">
    <source>
        <dbReference type="ARBA" id="ARBA00022741"/>
    </source>
</evidence>
<comment type="caution">
    <text evidence="8">The sequence shown here is derived from an EMBL/GenBank/DDBJ whole genome shotgun (WGS) entry which is preliminary data.</text>
</comment>
<dbReference type="Pfam" id="PF00005">
    <property type="entry name" value="ABC_tran"/>
    <property type="match status" value="1"/>
</dbReference>
<protein>
    <submittedName>
        <fullName evidence="8">ATP-binding cassette domain-containing protein</fullName>
    </submittedName>
</protein>
<dbReference type="InterPro" id="IPR027417">
    <property type="entry name" value="P-loop_NTPase"/>
</dbReference>
<evidence type="ECO:0000256" key="1">
    <source>
        <dbReference type="ARBA" id="ARBA00022448"/>
    </source>
</evidence>
<proteinExistence type="predicted"/>
<evidence type="ECO:0000313" key="9">
    <source>
        <dbReference type="Proteomes" id="UP001597216"/>
    </source>
</evidence>
<feature type="non-terminal residue" evidence="8">
    <location>
        <position position="142"/>
    </location>
</feature>
<keyword evidence="9" id="KW-1185">Reference proteome</keyword>
<evidence type="ECO:0000256" key="4">
    <source>
        <dbReference type="ARBA" id="ARBA00022840"/>
    </source>
</evidence>
<evidence type="ECO:0000259" key="7">
    <source>
        <dbReference type="Pfam" id="PF00005"/>
    </source>
</evidence>
<evidence type="ECO:0000313" key="8">
    <source>
        <dbReference type="EMBL" id="MFD1192112.1"/>
    </source>
</evidence>
<gene>
    <name evidence="8" type="ORF">ACFQ27_16105</name>
</gene>
<keyword evidence="5" id="KW-1278">Translocase</keyword>
<dbReference type="InterPro" id="IPR003439">
    <property type="entry name" value="ABC_transporter-like_ATP-bd"/>
</dbReference>
<evidence type="ECO:0000256" key="3">
    <source>
        <dbReference type="ARBA" id="ARBA00022748"/>
    </source>
</evidence>
<evidence type="ECO:0000256" key="5">
    <source>
        <dbReference type="ARBA" id="ARBA00022967"/>
    </source>
</evidence>
<feature type="domain" description="ABC transporter" evidence="7">
    <location>
        <begin position="20"/>
        <end position="142"/>
    </location>
</feature>
<keyword evidence="1" id="KW-0813">Transport</keyword>
<dbReference type="RefSeq" id="WP_377354339.1">
    <property type="nucleotide sequence ID" value="NZ_JBHTLQ010000044.1"/>
</dbReference>
<dbReference type="PANTHER" id="PTHR43499">
    <property type="entry name" value="ABC TRANSPORTER I FAMILY MEMBER 1"/>
    <property type="match status" value="1"/>
</dbReference>